<feature type="transmembrane region" description="Helical" evidence="8">
    <location>
        <begin position="183"/>
        <end position="204"/>
    </location>
</feature>
<proteinExistence type="inferred from homology"/>
<keyword evidence="4 8" id="KW-0812">Transmembrane</keyword>
<dbReference type="InterPro" id="IPR036259">
    <property type="entry name" value="MFS_trans_sf"/>
</dbReference>
<dbReference type="InterPro" id="IPR003663">
    <property type="entry name" value="Sugar/inositol_transpt"/>
</dbReference>
<evidence type="ECO:0000256" key="8">
    <source>
        <dbReference type="SAM" id="Phobius"/>
    </source>
</evidence>
<keyword evidence="10" id="KW-1185">Reference proteome</keyword>
<reference evidence="9 10" key="1">
    <citation type="journal article" date="2011" name="Proc. Natl. Acad. Sci. U.S.A.">
        <title>Comparative genomics of xylose-fermenting fungi for enhanced biofuel production.</title>
        <authorList>
            <person name="Wohlbach D.J."/>
            <person name="Kuo A."/>
            <person name="Sato T.K."/>
            <person name="Potts K.M."/>
            <person name="Salamov A.A."/>
            <person name="LaButti K.M."/>
            <person name="Sun H."/>
            <person name="Clum A."/>
            <person name="Pangilinan J.L."/>
            <person name="Lindquist E.A."/>
            <person name="Lucas S."/>
            <person name="Lapidus A."/>
            <person name="Jin M."/>
            <person name="Gunawan C."/>
            <person name="Balan V."/>
            <person name="Dale B.E."/>
            <person name="Jeffries T.W."/>
            <person name="Zinkel R."/>
            <person name="Barry K.W."/>
            <person name="Grigoriev I.V."/>
            <person name="Gasch A.P."/>
        </authorList>
    </citation>
    <scope>NUCLEOTIDE SEQUENCE [LARGE SCALE GENOMIC DNA]</scope>
    <source>
        <strain evidence="10">ATCC 10573 / BCRC 21748 / CBS 615 / JCM 9827 / NBRC 10315 / NRRL Y-1498 / VKM Y-70</strain>
    </source>
</reference>
<evidence type="ECO:0000256" key="5">
    <source>
        <dbReference type="ARBA" id="ARBA00022989"/>
    </source>
</evidence>
<feature type="transmembrane region" description="Helical" evidence="8">
    <location>
        <begin position="325"/>
        <end position="343"/>
    </location>
</feature>
<feature type="transmembrane region" description="Helical" evidence="8">
    <location>
        <begin position="349"/>
        <end position="369"/>
    </location>
</feature>
<dbReference type="PANTHER" id="PTHR48022">
    <property type="entry name" value="PLASTIDIC GLUCOSE TRANSPORTER 4"/>
    <property type="match status" value="1"/>
</dbReference>
<feature type="transmembrane region" description="Helical" evidence="8">
    <location>
        <begin position="58"/>
        <end position="86"/>
    </location>
</feature>
<feature type="transmembrane region" description="Helical" evidence="8">
    <location>
        <begin position="157"/>
        <end position="177"/>
    </location>
</feature>
<dbReference type="SUPFAM" id="SSF103473">
    <property type="entry name" value="MFS general substrate transporter"/>
    <property type="match status" value="1"/>
</dbReference>
<evidence type="ECO:0000256" key="7">
    <source>
        <dbReference type="SAM" id="MobiDB-lite"/>
    </source>
</evidence>
<dbReference type="EMBL" id="GL996512">
    <property type="protein sequence ID" value="EGV65908.1"/>
    <property type="molecule type" value="Genomic_DNA"/>
</dbReference>
<dbReference type="KEGG" id="cten:18250175"/>
<dbReference type="AlphaFoldDB" id="G3AYR2"/>
<keyword evidence="5 8" id="KW-1133">Transmembrane helix</keyword>
<dbReference type="STRING" id="590646.G3AYR2"/>
<name>G3AYR2_CANTC</name>
<dbReference type="PRINTS" id="PR00171">
    <property type="entry name" value="SUGRTRNSPORT"/>
</dbReference>
<dbReference type="HOGENOM" id="CLU_001265_30_1_1"/>
<comment type="subcellular location">
    <subcellularLocation>
        <location evidence="1">Membrane</location>
        <topology evidence="1">Multi-pass membrane protein</topology>
    </subcellularLocation>
</comment>
<feature type="transmembrane region" description="Helical" evidence="8">
    <location>
        <begin position="268"/>
        <end position="289"/>
    </location>
</feature>
<gene>
    <name evidence="9" type="ORF">CANTEDRAFT_92252</name>
</gene>
<evidence type="ECO:0000313" key="9">
    <source>
        <dbReference type="EMBL" id="EGV65908.1"/>
    </source>
</evidence>
<dbReference type="PANTHER" id="PTHR48022:SF2">
    <property type="entry name" value="PLASTIDIC GLUCOSE TRANSPORTER 4"/>
    <property type="match status" value="1"/>
</dbReference>
<dbReference type="InterPro" id="IPR050360">
    <property type="entry name" value="MFS_Sugar_Transporters"/>
</dbReference>
<dbReference type="Pfam" id="PF00083">
    <property type="entry name" value="Sugar_tr"/>
    <property type="match status" value="1"/>
</dbReference>
<evidence type="ECO:0000313" key="10">
    <source>
        <dbReference type="Proteomes" id="UP000000707"/>
    </source>
</evidence>
<dbReference type="Gene3D" id="1.20.1250.20">
    <property type="entry name" value="MFS general substrate transporter like domains"/>
    <property type="match status" value="1"/>
</dbReference>
<dbReference type="InterPro" id="IPR005828">
    <property type="entry name" value="MFS_sugar_transport-like"/>
</dbReference>
<keyword evidence="6 8" id="KW-0472">Membrane</keyword>
<feature type="transmembrane region" description="Helical" evidence="8">
    <location>
        <begin position="381"/>
        <end position="402"/>
    </location>
</feature>
<feature type="transmembrane region" description="Helical" evidence="8">
    <location>
        <begin position="20"/>
        <end position="38"/>
    </location>
</feature>
<dbReference type="eggNOG" id="KOG0254">
    <property type="taxonomic scope" value="Eukaryota"/>
</dbReference>
<dbReference type="GeneID" id="18250175"/>
<keyword evidence="3" id="KW-0813">Transport</keyword>
<evidence type="ECO:0000256" key="2">
    <source>
        <dbReference type="ARBA" id="ARBA00010992"/>
    </source>
</evidence>
<evidence type="ECO:0000256" key="3">
    <source>
        <dbReference type="ARBA" id="ARBA00022448"/>
    </source>
</evidence>
<comment type="similarity">
    <text evidence="2">Belongs to the major facilitator superfamily. Sugar transporter (TC 2.A.1.1) family.</text>
</comment>
<feature type="region of interest" description="Disordered" evidence="7">
    <location>
        <begin position="238"/>
        <end position="258"/>
    </location>
</feature>
<dbReference type="Proteomes" id="UP000000707">
    <property type="component" value="Unassembled WGS sequence"/>
</dbReference>
<evidence type="ECO:0000256" key="6">
    <source>
        <dbReference type="ARBA" id="ARBA00023136"/>
    </source>
</evidence>
<accession>G3AYR2</accession>
<feature type="transmembrane region" description="Helical" evidence="8">
    <location>
        <begin position="122"/>
        <end position="145"/>
    </location>
</feature>
<protein>
    <submittedName>
        <fullName evidence="9">MFS general substrate transporter</fullName>
    </submittedName>
</protein>
<dbReference type="OrthoDB" id="5399138at2759"/>
<sequence>MKVKNNEHVDTESSHNESELLVTILVVLVSAAALVVGFEVGTTDGLVSSLSFTQRYGQIVGVTLGIVVSAFNLGEVCGCISVLFAFRLRSDTLIKVGYGVYAAGVLFQILTSILAYDFLWCLVAYRVTLGISGGIFILICPIYITQITIDPTRRGQYLSLIQLWLCGGIMLGSGLSIAIDPFILQYCGNCGICLLGSVSCWLLTPIDPISSSSLRYLAEIKQEEQKAIIEPQPLMNPQKELRPQEDTSEQDSNMPLTGNGSPFRWRKLGFCVTLMVFQQLTGINFFFYYSKRIVGDQPWPLVLASVNLAGSIASFKMVKWFDRLFLLQMGSGTLTALLCSYWACESSIVVYAIVVVFSVSWGPVSGIVINELANANKQVLTISISANFAFSFLVVNISPVLMSIMGLNLLWCFVGAMIVSLAFLMVVPETKHLSNTEIEELFSNGGPSSCAPAFEEKHSNVV</sequence>
<evidence type="ECO:0000256" key="1">
    <source>
        <dbReference type="ARBA" id="ARBA00004141"/>
    </source>
</evidence>
<organism evidence="10">
    <name type="scientific">Candida tenuis (strain ATCC 10573 / BCRC 21748 / CBS 615 / JCM 9827 / NBRC 10315 / NRRL Y-1498 / VKM Y-70)</name>
    <name type="common">Yeast</name>
    <name type="synonym">Yamadazyma tenuis</name>
    <dbReference type="NCBI Taxonomy" id="590646"/>
    <lineage>
        <taxon>Eukaryota</taxon>
        <taxon>Fungi</taxon>
        <taxon>Dikarya</taxon>
        <taxon>Ascomycota</taxon>
        <taxon>Saccharomycotina</taxon>
        <taxon>Pichiomycetes</taxon>
        <taxon>Debaryomycetaceae</taxon>
        <taxon>Yamadazyma</taxon>
    </lineage>
</organism>
<dbReference type="GO" id="GO:0005351">
    <property type="term" value="F:carbohydrate:proton symporter activity"/>
    <property type="evidence" value="ECO:0007669"/>
    <property type="project" value="TreeGrafter"/>
</dbReference>
<feature type="transmembrane region" description="Helical" evidence="8">
    <location>
        <begin position="408"/>
        <end position="427"/>
    </location>
</feature>
<dbReference type="GO" id="GO:0016020">
    <property type="term" value="C:membrane"/>
    <property type="evidence" value="ECO:0007669"/>
    <property type="project" value="UniProtKB-SubCell"/>
</dbReference>
<evidence type="ECO:0000256" key="4">
    <source>
        <dbReference type="ARBA" id="ARBA00022692"/>
    </source>
</evidence>
<feature type="transmembrane region" description="Helical" evidence="8">
    <location>
        <begin position="98"/>
        <end position="116"/>
    </location>
</feature>